<dbReference type="RefSeq" id="WP_165137469.1">
    <property type="nucleotide sequence ID" value="NZ_CP049253.1"/>
</dbReference>
<evidence type="ECO:0008006" key="5">
    <source>
        <dbReference type="Google" id="ProtNLM"/>
    </source>
</evidence>
<feature type="transmembrane region" description="Helical" evidence="2">
    <location>
        <begin position="39"/>
        <end position="59"/>
    </location>
</feature>
<proteinExistence type="predicted"/>
<accession>A0ABS4ZFG0</accession>
<comment type="caution">
    <text evidence="3">The sequence shown here is derived from an EMBL/GenBank/DDBJ whole genome shotgun (WGS) entry which is preliminary data.</text>
</comment>
<dbReference type="Proteomes" id="UP001519362">
    <property type="component" value="Unassembled WGS sequence"/>
</dbReference>
<reference evidence="3 4" key="1">
    <citation type="submission" date="2021-03" db="EMBL/GenBank/DDBJ databases">
        <title>Sequencing the genomes of 1000 actinobacteria strains.</title>
        <authorList>
            <person name="Klenk H.-P."/>
        </authorList>
    </citation>
    <scope>NUCLEOTIDE SEQUENCE [LARGE SCALE GENOMIC DNA]</scope>
    <source>
        <strain evidence="3 4">DSM 24221</strain>
    </source>
</reference>
<dbReference type="EMBL" id="JAGIOL010000001">
    <property type="protein sequence ID" value="MBP2435999.1"/>
    <property type="molecule type" value="Genomic_DNA"/>
</dbReference>
<keyword evidence="2" id="KW-0812">Transmembrane</keyword>
<feature type="region of interest" description="Disordered" evidence="1">
    <location>
        <begin position="166"/>
        <end position="193"/>
    </location>
</feature>
<evidence type="ECO:0000256" key="2">
    <source>
        <dbReference type="SAM" id="Phobius"/>
    </source>
</evidence>
<gene>
    <name evidence="3" type="ORF">JOF34_000585</name>
</gene>
<name>A0ABS4ZFG0_9MICO</name>
<sequence length="193" mass="20114">MSIADIDLFPFDDPQPREPGRVRRLAAVEAPQKQRKPRLGYALIAVAGAALIAVAQLGLSIMTAQGSYELATLESEQRQLTLDQQQLSDDIAGLGSPQYLAANASALGMVIDSSPSYLRLSDAQVLGAGTPSGDRSTVNVHAGNAAGNALIDSRPLATDQQQTFGNVAEPAPLPVDLPEAPPVVDGLPTPSTH</sequence>
<keyword evidence="4" id="KW-1185">Reference proteome</keyword>
<evidence type="ECO:0000313" key="3">
    <source>
        <dbReference type="EMBL" id="MBP2435999.1"/>
    </source>
</evidence>
<keyword evidence="2" id="KW-1133">Transmembrane helix</keyword>
<protein>
    <recommendedName>
        <fullName evidence="5">Cell division protein FtsL</fullName>
    </recommendedName>
</protein>
<keyword evidence="2" id="KW-0472">Membrane</keyword>
<evidence type="ECO:0000313" key="4">
    <source>
        <dbReference type="Proteomes" id="UP001519362"/>
    </source>
</evidence>
<feature type="compositionally biased region" description="Pro residues" evidence="1">
    <location>
        <begin position="171"/>
        <end position="181"/>
    </location>
</feature>
<organism evidence="3 4">
    <name type="scientific">Microbacterium amylolyticum</name>
    <dbReference type="NCBI Taxonomy" id="936337"/>
    <lineage>
        <taxon>Bacteria</taxon>
        <taxon>Bacillati</taxon>
        <taxon>Actinomycetota</taxon>
        <taxon>Actinomycetes</taxon>
        <taxon>Micrococcales</taxon>
        <taxon>Microbacteriaceae</taxon>
        <taxon>Microbacterium</taxon>
    </lineage>
</organism>
<evidence type="ECO:0000256" key="1">
    <source>
        <dbReference type="SAM" id="MobiDB-lite"/>
    </source>
</evidence>